<feature type="compositionally biased region" description="Pro residues" evidence="1">
    <location>
        <begin position="282"/>
        <end position="294"/>
    </location>
</feature>
<reference evidence="2" key="1">
    <citation type="submission" date="2023-03" db="EMBL/GenBank/DDBJ databases">
        <title>Massive genome expansion in bonnet fungi (Mycena s.s.) driven by repeated elements and novel gene families across ecological guilds.</title>
        <authorList>
            <consortium name="Lawrence Berkeley National Laboratory"/>
            <person name="Harder C.B."/>
            <person name="Miyauchi S."/>
            <person name="Viragh M."/>
            <person name="Kuo A."/>
            <person name="Thoen E."/>
            <person name="Andreopoulos B."/>
            <person name="Lu D."/>
            <person name="Skrede I."/>
            <person name="Drula E."/>
            <person name="Henrissat B."/>
            <person name="Morin E."/>
            <person name="Kohler A."/>
            <person name="Barry K."/>
            <person name="LaButti K."/>
            <person name="Morin E."/>
            <person name="Salamov A."/>
            <person name="Lipzen A."/>
            <person name="Mereny Z."/>
            <person name="Hegedus B."/>
            <person name="Baldrian P."/>
            <person name="Stursova M."/>
            <person name="Weitz H."/>
            <person name="Taylor A."/>
            <person name="Grigoriev I.V."/>
            <person name="Nagy L.G."/>
            <person name="Martin F."/>
            <person name="Kauserud H."/>
        </authorList>
    </citation>
    <scope>NUCLEOTIDE SEQUENCE</scope>
    <source>
        <strain evidence="2">9284</strain>
    </source>
</reference>
<proteinExistence type="predicted"/>
<gene>
    <name evidence="2" type="ORF">FB45DRAFT_1044412</name>
</gene>
<sequence>MEQTSPSGVYDLLRSIRNRIPALEEFEFFDLGRSCQNTKTLRFLSDAPSLRRLILTTRGFSVPSAPLDVPWAQMTHYHGKDRLPRQLDILSAAPNLVECRLAVYGVSDHPAPENSKGAILLPQLRRLATAGSRVLDYLSAPSLHFLRVEEGLGSATYPTTNNATAHRMAHQHQFIDCPRGCGARIPSRLICRGRNVPWHAGLEYRVCDCGFFLWLDPEAYRAAERRQSAGTDDGYGYGHNPPPPPPPSYDLGMDDPWACSPQLPSQTIASSTSFELLLPLSQQPPPSTQPPPYASQPQPSSTQLAPPSKQTCANGQCSRLLRSRNCSYKMCKTCCEQQRKGCAYAGHRKGMAVSIPSAVSSTPSSTVVGDPSLLSRPAPMFTYDVPTSSDSPSTYEAPMSSTTPSATELAPKLYSKVMSPEFAAKYNKNHEVQAKRRRAEEERREQETMLKHQVRVCFWGRDVEDPEVFREQGIPSWPKFNLAKSSSLLRKMEVAATDEIHLYDFDGRRWNREDVNHVMEVQSCQFLLMRRIGVKNCPQIDDFIGNYAPGHNKTSRKRARALSSTVDATERRTRPCLSIMTSPPSTSACPSPFEPSSASSSAPSPTTTDNLSLPSPPLLSGPSDADLDGLWKGEPYGMYARDMAKAFELVTAHGESSVPDQFKAVFALENFPKPTWYKQHRAWKNSTQAERDWAEALPRTSEGLWTQCRKSMSGWDKVSKRR</sequence>
<comment type="caution">
    <text evidence="2">The sequence shown here is derived from an EMBL/GenBank/DDBJ whole genome shotgun (WGS) entry which is preliminary data.</text>
</comment>
<keyword evidence="3" id="KW-1185">Reference proteome</keyword>
<feature type="compositionally biased region" description="Low complexity" evidence="1">
    <location>
        <begin position="581"/>
        <end position="613"/>
    </location>
</feature>
<dbReference type="Proteomes" id="UP001221142">
    <property type="component" value="Unassembled WGS sequence"/>
</dbReference>
<feature type="region of interest" description="Disordered" evidence="1">
    <location>
        <begin position="386"/>
        <end position="406"/>
    </location>
</feature>
<accession>A0AAD7AXY8</accession>
<dbReference type="AlphaFoldDB" id="A0AAD7AXY8"/>
<evidence type="ECO:0000256" key="1">
    <source>
        <dbReference type="SAM" id="MobiDB-lite"/>
    </source>
</evidence>
<feature type="region of interest" description="Disordered" evidence="1">
    <location>
        <begin position="548"/>
        <end position="626"/>
    </location>
</feature>
<evidence type="ECO:0000313" key="2">
    <source>
        <dbReference type="EMBL" id="KAJ7603896.1"/>
    </source>
</evidence>
<dbReference type="EMBL" id="JARKIF010000122">
    <property type="protein sequence ID" value="KAJ7603896.1"/>
    <property type="molecule type" value="Genomic_DNA"/>
</dbReference>
<evidence type="ECO:0000313" key="3">
    <source>
        <dbReference type="Proteomes" id="UP001221142"/>
    </source>
</evidence>
<feature type="region of interest" description="Disordered" evidence="1">
    <location>
        <begin position="279"/>
        <end position="311"/>
    </location>
</feature>
<feature type="region of interest" description="Disordered" evidence="1">
    <location>
        <begin position="225"/>
        <end position="255"/>
    </location>
</feature>
<organism evidence="2 3">
    <name type="scientific">Roridomyces roridus</name>
    <dbReference type="NCBI Taxonomy" id="1738132"/>
    <lineage>
        <taxon>Eukaryota</taxon>
        <taxon>Fungi</taxon>
        <taxon>Dikarya</taxon>
        <taxon>Basidiomycota</taxon>
        <taxon>Agaricomycotina</taxon>
        <taxon>Agaricomycetes</taxon>
        <taxon>Agaricomycetidae</taxon>
        <taxon>Agaricales</taxon>
        <taxon>Marasmiineae</taxon>
        <taxon>Mycenaceae</taxon>
        <taxon>Roridomyces</taxon>
    </lineage>
</organism>
<protein>
    <submittedName>
        <fullName evidence="2">Uncharacterized protein</fullName>
    </submittedName>
</protein>
<name>A0AAD7AXY8_9AGAR</name>